<name>A0A0K2VH01_LEPSM</name>
<sequence>MLETKKNGLGMSSLFEIVLHVFLRGKPFSRFTCIYLVGVSD</sequence>
<evidence type="ECO:0000313" key="1">
    <source>
        <dbReference type="EMBL" id="CDW49728.1"/>
    </source>
</evidence>
<protein>
    <submittedName>
        <fullName evidence="1">Uncharacterized protein</fullName>
    </submittedName>
</protein>
<reference evidence="1" key="1">
    <citation type="submission" date="2014-05" db="EMBL/GenBank/DDBJ databases">
        <authorList>
            <person name="Chronopoulou M."/>
        </authorList>
    </citation>
    <scope>NUCLEOTIDE SEQUENCE</scope>
    <source>
        <tissue evidence="1">Whole organism</tissue>
    </source>
</reference>
<dbReference type="AlphaFoldDB" id="A0A0K2VH01"/>
<organism evidence="1">
    <name type="scientific">Lepeophtheirus salmonis</name>
    <name type="common">Salmon louse</name>
    <name type="synonym">Caligus salmonis</name>
    <dbReference type="NCBI Taxonomy" id="72036"/>
    <lineage>
        <taxon>Eukaryota</taxon>
        <taxon>Metazoa</taxon>
        <taxon>Ecdysozoa</taxon>
        <taxon>Arthropoda</taxon>
        <taxon>Crustacea</taxon>
        <taxon>Multicrustacea</taxon>
        <taxon>Hexanauplia</taxon>
        <taxon>Copepoda</taxon>
        <taxon>Siphonostomatoida</taxon>
        <taxon>Caligidae</taxon>
        <taxon>Lepeophtheirus</taxon>
    </lineage>
</organism>
<proteinExistence type="predicted"/>
<accession>A0A0K2VH01</accession>
<dbReference type="EMBL" id="HACA01032367">
    <property type="protein sequence ID" value="CDW49728.1"/>
    <property type="molecule type" value="Transcribed_RNA"/>
</dbReference>